<proteinExistence type="predicted"/>
<evidence type="ECO:0000313" key="4">
    <source>
        <dbReference type="Proteomes" id="UP001487296"/>
    </source>
</evidence>
<dbReference type="Pfam" id="PF14905">
    <property type="entry name" value="OMP_b-brl_3"/>
    <property type="match status" value="1"/>
</dbReference>
<dbReference type="EMBL" id="JBBNFP010000030">
    <property type="protein sequence ID" value="MEQ2487047.1"/>
    <property type="molecule type" value="Genomic_DNA"/>
</dbReference>
<dbReference type="SUPFAM" id="SSF49464">
    <property type="entry name" value="Carboxypeptidase regulatory domain-like"/>
    <property type="match status" value="1"/>
</dbReference>
<evidence type="ECO:0000256" key="1">
    <source>
        <dbReference type="SAM" id="SignalP"/>
    </source>
</evidence>
<comment type="caution">
    <text evidence="3">The sequence shown here is derived from an EMBL/GenBank/DDBJ whole genome shotgun (WGS) entry which is preliminary data.</text>
</comment>
<organism evidence="3 4">
    <name type="scientific">Hallella faecis</name>
    <dbReference type="NCBI Taxonomy" id="2841596"/>
    <lineage>
        <taxon>Bacteria</taxon>
        <taxon>Pseudomonadati</taxon>
        <taxon>Bacteroidota</taxon>
        <taxon>Bacteroidia</taxon>
        <taxon>Bacteroidales</taxon>
        <taxon>Prevotellaceae</taxon>
        <taxon>Hallella</taxon>
    </lineage>
</organism>
<protein>
    <submittedName>
        <fullName evidence="3">Outer membrane beta-barrel protein</fullName>
    </submittedName>
</protein>
<feature type="chain" id="PRO_5046003508" evidence="1">
    <location>
        <begin position="21"/>
        <end position="971"/>
    </location>
</feature>
<gene>
    <name evidence="3" type="ORF">AAAT34_08250</name>
</gene>
<name>A0ABV1FRL1_9BACT</name>
<dbReference type="InterPro" id="IPR008969">
    <property type="entry name" value="CarboxyPept-like_regulatory"/>
</dbReference>
<keyword evidence="1" id="KW-0732">Signal</keyword>
<dbReference type="RefSeq" id="WP_215760091.1">
    <property type="nucleotide sequence ID" value="NZ_JAHKBE010000029.1"/>
</dbReference>
<accession>A0ABV1FRL1</accession>
<reference evidence="3 4" key="1">
    <citation type="submission" date="2024-04" db="EMBL/GenBank/DDBJ databases">
        <title>Human intestinal bacterial collection.</title>
        <authorList>
            <person name="Pauvert C."/>
            <person name="Hitch T.C.A."/>
            <person name="Clavel T."/>
        </authorList>
    </citation>
    <scope>NUCLEOTIDE SEQUENCE [LARGE SCALE GENOMIC DNA]</scope>
    <source>
        <strain evidence="3 4">CLA-AA-H145</strain>
    </source>
</reference>
<keyword evidence="4" id="KW-1185">Reference proteome</keyword>
<dbReference type="Proteomes" id="UP001487296">
    <property type="component" value="Unassembled WGS sequence"/>
</dbReference>
<sequence length="971" mass="110246">MLRKFTFLLFLLMVATTIQARHITGKVVDTDHRDLEGATVELLSIADSSVIRVAQTKEVQLWGWKQWVYELDVENNKSYLLRVSMLGYQTQYKKVDVKMADRANEQRVDDIVLAENARQLSEVVVKATKIKMVMKGDTVVYDASAFNLSEGSMLDALVQQMPGATLENGVIKVNGRTISSLLVDGRDFFNGDASKALENLPAYTVDKIKVYDKAGRESRFQGVDMGDKELVLDVNLKKQYKHGNISNVDLALGSSDRYQARLFSMFYGKKSRLTLTGNVNNVNNYRVPGQDNVTGDLPDAGSGLSARKQFGLEYRFEGKTEDDYYKTSNSYTAVDNDNTSRTNAQTFLTGGDYYNLSTNANRPKNYTLYTRHVFSRMFKRSMLFGDVNASHSHSKGWNSSLSGRFNQKPWGMSALDSIFMPNADHALMQTVINRVRNAGKYQGESTSFSGYFNHSIKLGKGEDLWSQNNISLEANAHYNRSSNDRFALNRIDYLSTGAKDDRNQFSQSPNKSYDYSLTAEYTHFLINDSAGVRNFYVRPRYAYKQSYDSQTYDLYRLDQLADYDSLSYGMGVLPSTREALLSVKDGNNSYWSDQMTRTHDADVSFVFSSGDGVQRPRFMAYGNPGLSFKYDNLVYYRQRSYNTSRHDVLFQPNLGMMYQFNDSTGNVYASFNYRSSESQPGMTSMLDIRDDANPLYVTLGNTNLKNARTHSVNAQWGKFQMRTQSMLSLGANYSITRNALATAVVYDKQTGVTTSQPRNINGNWQVGGNAFAQRVLDKKKHLTLQGNIYVNYNNSVDLTTVEGMDNTRSDVHNTMASGSVGLTYQLGEGLRLSLTPAVNYRHATSDRKDFSEVSAWNYNFRFSGMVHLPWSFELSSDLTSYNRRGYNDDQMNTSEWVWNARLTRGFLKKRLTLSLDAFDILAQLKNTDVTLNSQGRTETWRNSLPRYVMVHLSYKFNSGMAKPKPRYPWEN</sequence>
<dbReference type="InterPro" id="IPR041700">
    <property type="entry name" value="OMP_b-brl_3"/>
</dbReference>
<feature type="signal peptide" evidence="1">
    <location>
        <begin position="1"/>
        <end position="20"/>
    </location>
</feature>
<feature type="domain" description="Outer membrane protein beta-barrel" evidence="2">
    <location>
        <begin position="635"/>
        <end position="834"/>
    </location>
</feature>
<dbReference type="SUPFAM" id="SSF56935">
    <property type="entry name" value="Porins"/>
    <property type="match status" value="1"/>
</dbReference>
<evidence type="ECO:0000259" key="2">
    <source>
        <dbReference type="Pfam" id="PF14905"/>
    </source>
</evidence>
<evidence type="ECO:0000313" key="3">
    <source>
        <dbReference type="EMBL" id="MEQ2487047.1"/>
    </source>
</evidence>